<evidence type="ECO:0000256" key="1">
    <source>
        <dbReference type="ARBA" id="ARBA00012864"/>
    </source>
</evidence>
<feature type="binding site" evidence="7">
    <location>
        <position position="330"/>
    </location>
    <ligand>
        <name>N-formimidoyl-L-glutamate</name>
        <dbReference type="ChEBI" id="CHEBI:58928"/>
    </ligand>
</feature>
<organism evidence="9 10">
    <name type="scientific">Eiseniibacteriota bacterium</name>
    <dbReference type="NCBI Taxonomy" id="2212470"/>
    <lineage>
        <taxon>Bacteria</taxon>
        <taxon>Candidatus Eiseniibacteriota</taxon>
    </lineage>
</organism>
<feature type="binding site" evidence="7">
    <location>
        <position position="328"/>
    </location>
    <ligand>
        <name>Fe(3+)</name>
        <dbReference type="ChEBI" id="CHEBI:29034"/>
    </ligand>
</feature>
<evidence type="ECO:0000259" key="8">
    <source>
        <dbReference type="Pfam" id="PF01979"/>
    </source>
</evidence>
<evidence type="ECO:0000256" key="2">
    <source>
        <dbReference type="ARBA" id="ARBA00022723"/>
    </source>
</evidence>
<comment type="catalytic activity">
    <reaction evidence="7">
        <text>4-imidazolone-5-propanoate + H2O = N-formimidoyl-L-glutamate</text>
        <dbReference type="Rhea" id="RHEA:23660"/>
        <dbReference type="ChEBI" id="CHEBI:15377"/>
        <dbReference type="ChEBI" id="CHEBI:58928"/>
        <dbReference type="ChEBI" id="CHEBI:77893"/>
        <dbReference type="EC" id="3.5.2.7"/>
    </reaction>
</comment>
<dbReference type="PANTHER" id="PTHR42752">
    <property type="entry name" value="IMIDAZOLONEPROPIONASE"/>
    <property type="match status" value="1"/>
</dbReference>
<keyword evidence="2 7" id="KW-0479">Metal-binding</keyword>
<comment type="cofactor">
    <cofactor evidence="7">
        <name>Zn(2+)</name>
        <dbReference type="ChEBI" id="CHEBI:29105"/>
    </cofactor>
    <cofactor evidence="7">
        <name>Fe(3+)</name>
        <dbReference type="ChEBI" id="CHEBI:29034"/>
    </cofactor>
    <text evidence="7">Binds 1 zinc or iron ion per subunit.</text>
</comment>
<dbReference type="InterPro" id="IPR032466">
    <property type="entry name" value="Metal_Hydrolase"/>
</dbReference>
<dbReference type="InterPro" id="IPR011059">
    <property type="entry name" value="Metal-dep_hydrolase_composite"/>
</dbReference>
<dbReference type="EC" id="3.5.2.7" evidence="1 7"/>
<evidence type="ECO:0000313" key="10">
    <source>
        <dbReference type="Proteomes" id="UP001594288"/>
    </source>
</evidence>
<feature type="binding site" evidence="7">
    <location>
        <position position="83"/>
    </location>
    <ligand>
        <name>Zn(2+)</name>
        <dbReference type="ChEBI" id="CHEBI:29105"/>
    </ligand>
</feature>
<evidence type="ECO:0000256" key="5">
    <source>
        <dbReference type="ARBA" id="ARBA00022833"/>
    </source>
</evidence>
<accession>A0ABV6YQ35</accession>
<keyword evidence="3 7" id="KW-0378">Hydrolase</keyword>
<comment type="similarity">
    <text evidence="7">Belongs to the metallo-dependent hydrolases superfamily. HutI family.</text>
</comment>
<evidence type="ECO:0000256" key="7">
    <source>
        <dbReference type="HAMAP-Rule" id="MF_00372"/>
    </source>
</evidence>
<comment type="function">
    <text evidence="7">Catalyzes the hydrolytic cleavage of the carbon-nitrogen bond in imidazolone-5-propanoate to yield N-formimidoyl-L-glutamate. It is the third step in the universal histidine degradation pathway.</text>
</comment>
<dbReference type="SUPFAM" id="SSF51338">
    <property type="entry name" value="Composite domain of metallo-dependent hydrolases"/>
    <property type="match status" value="2"/>
</dbReference>
<feature type="binding site" evidence="7">
    <location>
        <position position="85"/>
    </location>
    <ligand>
        <name>Fe(3+)</name>
        <dbReference type="ChEBI" id="CHEBI:29034"/>
    </ligand>
</feature>
<reference evidence="9 10" key="1">
    <citation type="submission" date="2024-09" db="EMBL/GenBank/DDBJ databases">
        <authorList>
            <person name="D'Angelo T."/>
        </authorList>
    </citation>
    <scope>NUCLEOTIDE SEQUENCE [LARGE SCALE GENOMIC DNA]</scope>
    <source>
        <strain evidence="9">SAG AM-311-F02</strain>
    </source>
</reference>
<comment type="subcellular location">
    <subcellularLocation>
        <location evidence="7">Cytoplasm</location>
    </subcellularLocation>
</comment>
<name>A0ABV6YQ35_UNCEI</name>
<dbReference type="InterPro" id="IPR005920">
    <property type="entry name" value="HutI"/>
</dbReference>
<feature type="binding site" evidence="7">
    <location>
        <position position="253"/>
    </location>
    <ligand>
        <name>Fe(3+)</name>
        <dbReference type="ChEBI" id="CHEBI:29034"/>
    </ligand>
</feature>
<feature type="binding site" evidence="7">
    <location>
        <position position="332"/>
    </location>
    <ligand>
        <name>N-formimidoyl-L-glutamate</name>
        <dbReference type="ChEBI" id="CHEBI:58928"/>
    </ligand>
</feature>
<dbReference type="EMBL" id="JBHPEI010000078">
    <property type="protein sequence ID" value="MFC1800174.1"/>
    <property type="molecule type" value="Genomic_DNA"/>
</dbReference>
<feature type="binding site" evidence="7">
    <location>
        <position position="256"/>
    </location>
    <ligand>
        <name>4-imidazolone-5-propanoate</name>
        <dbReference type="ChEBI" id="CHEBI:77893"/>
    </ligand>
</feature>
<feature type="domain" description="Amidohydrolase-related" evidence="8">
    <location>
        <begin position="74"/>
        <end position="416"/>
    </location>
</feature>
<comment type="caution">
    <text evidence="9">The sequence shown here is derived from an EMBL/GenBank/DDBJ whole genome shotgun (WGS) entry which is preliminary data.</text>
</comment>
<feature type="binding site" evidence="7">
    <location>
        <position position="253"/>
    </location>
    <ligand>
        <name>Zn(2+)</name>
        <dbReference type="ChEBI" id="CHEBI:29105"/>
    </ligand>
</feature>
<dbReference type="Pfam" id="PF01979">
    <property type="entry name" value="Amidohydro_1"/>
    <property type="match status" value="1"/>
</dbReference>
<feature type="binding site" evidence="7">
    <location>
        <position position="85"/>
    </location>
    <ligand>
        <name>Zn(2+)</name>
        <dbReference type="ChEBI" id="CHEBI:29105"/>
    </ligand>
</feature>
<keyword evidence="6 7" id="KW-0408">Iron</keyword>
<keyword evidence="7" id="KW-0963">Cytoplasm</keyword>
<feature type="binding site" evidence="7">
    <location>
        <position position="155"/>
    </location>
    <ligand>
        <name>4-imidazolone-5-propanoate</name>
        <dbReference type="ChEBI" id="CHEBI:77893"/>
    </ligand>
</feature>
<feature type="binding site" evidence="7">
    <location>
        <position position="155"/>
    </location>
    <ligand>
        <name>N-formimidoyl-L-glutamate</name>
        <dbReference type="ChEBI" id="CHEBI:58928"/>
    </ligand>
</feature>
<feature type="binding site" evidence="7">
    <location>
        <position position="328"/>
    </location>
    <ligand>
        <name>Zn(2+)</name>
        <dbReference type="ChEBI" id="CHEBI:29105"/>
    </ligand>
</feature>
<keyword evidence="10" id="KW-1185">Reference proteome</keyword>
<dbReference type="NCBIfam" id="TIGR01224">
    <property type="entry name" value="hutI"/>
    <property type="match status" value="1"/>
</dbReference>
<sequence>MPHSEDLLIRNALQVVTCEPALFDSKDEGGRPLGLIDDASILISAGAVKWVGKTSDLGEKASGISRVIDASGKVVLPGLVDAHTHTVFAGTREREYEMRIMGVDYMEIARSGGGINSTVASVREASIDHLVDLGLARLKSMLRRGTTTVEIKSGYGLDTETELKMLRAIREIGLRSEADVVPTFLGAHEFPPELKDNRDRYVDIVIEEMIPAVGRESLAEFCDVFCEKGVFTADQARRILLKGKDHGLKAMIHADEFADSGAADVAAEVGAVSAAHLAFASQDGLRAMREAGTVAIVLPGVSVGVGKCDFADARRMIEMGIDVAVGTDFNPGSSMVDSLLIVSSLACSFMKLTPAEAILGITKHAARAIDRGDSIGAVAPGMQADLVLFEAPDFRYVPYHFGGDIVHAVIKKGKTVFSKAQDGLADGRNSGTETEH</sequence>
<dbReference type="HAMAP" id="MF_00372">
    <property type="entry name" value="HutI"/>
    <property type="match status" value="1"/>
</dbReference>
<dbReference type="Gene3D" id="2.30.40.10">
    <property type="entry name" value="Urease, subunit C, domain 1"/>
    <property type="match status" value="1"/>
</dbReference>
<evidence type="ECO:0000256" key="6">
    <source>
        <dbReference type="ARBA" id="ARBA00023004"/>
    </source>
</evidence>
<dbReference type="Gene3D" id="3.20.20.140">
    <property type="entry name" value="Metal-dependent hydrolases"/>
    <property type="match status" value="1"/>
</dbReference>
<dbReference type="CDD" id="cd01296">
    <property type="entry name" value="Imidazolone-5PH"/>
    <property type="match status" value="1"/>
</dbReference>
<dbReference type="SUPFAM" id="SSF51556">
    <property type="entry name" value="Metallo-dependent hydrolases"/>
    <property type="match status" value="1"/>
</dbReference>
<dbReference type="Proteomes" id="UP001594288">
    <property type="component" value="Unassembled WGS sequence"/>
</dbReference>
<dbReference type="InterPro" id="IPR006680">
    <property type="entry name" value="Amidohydro-rel"/>
</dbReference>
<proteinExistence type="inferred from homology"/>
<evidence type="ECO:0000256" key="3">
    <source>
        <dbReference type="ARBA" id="ARBA00022801"/>
    </source>
</evidence>
<evidence type="ECO:0000313" key="9">
    <source>
        <dbReference type="EMBL" id="MFC1800174.1"/>
    </source>
</evidence>
<gene>
    <name evidence="7 9" type="primary">hutI</name>
    <name evidence="9" type="ORF">ACFL2Z_04605</name>
</gene>
<feature type="binding site" evidence="7">
    <location>
        <position position="333"/>
    </location>
    <ligand>
        <name>4-imidazolone-5-propanoate</name>
        <dbReference type="ChEBI" id="CHEBI:77893"/>
    </ligand>
</feature>
<feature type="binding site" evidence="7">
    <location>
        <position position="188"/>
    </location>
    <ligand>
        <name>4-imidazolone-5-propanoate</name>
        <dbReference type="ChEBI" id="CHEBI:77893"/>
    </ligand>
</feature>
<dbReference type="PANTHER" id="PTHR42752:SF1">
    <property type="entry name" value="IMIDAZOLONEPROPIONASE-RELATED"/>
    <property type="match status" value="1"/>
</dbReference>
<comment type="pathway">
    <text evidence="7">Amino-acid degradation; L-histidine degradation into L-glutamate; N-formimidoyl-L-glutamate from L-histidine: step 3/3.</text>
</comment>
<feature type="binding site" evidence="7">
    <location>
        <position position="92"/>
    </location>
    <ligand>
        <name>4-imidazolone-5-propanoate</name>
        <dbReference type="ChEBI" id="CHEBI:77893"/>
    </ligand>
</feature>
<protein>
    <recommendedName>
        <fullName evidence="1 7">Imidazolonepropionase</fullName>
        <ecNumber evidence="1 7">3.5.2.7</ecNumber>
    </recommendedName>
    <alternativeName>
        <fullName evidence="7">Imidazolone-5-propionate hydrolase</fullName>
    </alternativeName>
</protein>
<dbReference type="GO" id="GO:0050480">
    <property type="term" value="F:imidazolonepropionase activity"/>
    <property type="evidence" value="ECO:0007669"/>
    <property type="project" value="UniProtKB-EC"/>
</dbReference>
<keyword evidence="4 7" id="KW-0369">Histidine metabolism</keyword>
<feature type="binding site" evidence="7">
    <location>
        <position position="83"/>
    </location>
    <ligand>
        <name>Fe(3+)</name>
        <dbReference type="ChEBI" id="CHEBI:29034"/>
    </ligand>
</feature>
<keyword evidence="5 7" id="KW-0862">Zinc</keyword>
<evidence type="ECO:0000256" key="4">
    <source>
        <dbReference type="ARBA" id="ARBA00022808"/>
    </source>
</evidence>